<keyword evidence="13" id="KW-1185">Reference proteome</keyword>
<dbReference type="EMBL" id="HG710541">
    <property type="protein sequence ID" value="CDJ46929.1"/>
    <property type="molecule type" value="Genomic_DNA"/>
</dbReference>
<organism evidence="12 13">
    <name type="scientific">Eimeria brunetti</name>
    <dbReference type="NCBI Taxonomy" id="51314"/>
    <lineage>
        <taxon>Eukaryota</taxon>
        <taxon>Sar</taxon>
        <taxon>Alveolata</taxon>
        <taxon>Apicomplexa</taxon>
        <taxon>Conoidasida</taxon>
        <taxon>Coccidia</taxon>
        <taxon>Eucoccidiorida</taxon>
        <taxon>Eimeriorina</taxon>
        <taxon>Eimeriidae</taxon>
        <taxon>Eimeria</taxon>
    </lineage>
</organism>
<evidence type="ECO:0000256" key="7">
    <source>
        <dbReference type="ARBA" id="ARBA00022942"/>
    </source>
</evidence>
<keyword evidence="12" id="KW-0378">Hydrolase</keyword>
<dbReference type="Pfam" id="PF17862">
    <property type="entry name" value="AAA_lid_3"/>
    <property type="match status" value="1"/>
</dbReference>
<dbReference type="SUPFAM" id="SSF52540">
    <property type="entry name" value="P-loop containing nucleoside triphosphate hydrolases"/>
    <property type="match status" value="1"/>
</dbReference>
<dbReference type="OrthoDB" id="9443236at2759"/>
<evidence type="ECO:0000256" key="9">
    <source>
        <dbReference type="RuleBase" id="RU003651"/>
    </source>
</evidence>
<comment type="similarity">
    <text evidence="3 9">Belongs to the AAA ATPase family.</text>
</comment>
<dbReference type="Gene3D" id="1.10.8.60">
    <property type="match status" value="1"/>
</dbReference>
<keyword evidence="10" id="KW-0175">Coiled coil</keyword>
<evidence type="ECO:0000256" key="6">
    <source>
        <dbReference type="ARBA" id="ARBA00022840"/>
    </source>
</evidence>
<protein>
    <submittedName>
        <fullName evidence="12">26S protease regulatory subunit 6a, putative</fullName>
    </submittedName>
</protein>
<dbReference type="Gene3D" id="2.40.50.140">
    <property type="entry name" value="Nucleic acid-binding proteins"/>
    <property type="match status" value="1"/>
</dbReference>
<evidence type="ECO:0000256" key="2">
    <source>
        <dbReference type="ARBA" id="ARBA00004496"/>
    </source>
</evidence>
<keyword evidence="6 9" id="KW-0067">ATP-binding</keyword>
<feature type="coiled-coil region" evidence="10">
    <location>
        <begin position="36"/>
        <end position="70"/>
    </location>
</feature>
<dbReference type="GO" id="GO:0005524">
    <property type="term" value="F:ATP binding"/>
    <property type="evidence" value="ECO:0007669"/>
    <property type="project" value="UniProtKB-KW"/>
</dbReference>
<sequence length="439" mass="48894">MDSAEVWGEEDGVTAEVANLTAAELRMRTSLVDSELKYFKSEANKLKFELNNMQERIKEAIEKIRLNKQLPYLVGSVVELFDNEEEGEEDGAATDIDLQRKGKCIVIKTSTRQTVFLPVIGLVEADQLKPGDLVGVNKDSYLVLDKLPAEYDARVKAMEVDERPTEEYSDVGGLDKQIQELIEAIVLPMTHKERFDKIGIRPPKGVLMYGPPGTGKTLLARACAAQNSYKLLCVGADTPELETKATFLKLAGPQLVQMFIGDGAKMVRDAFELAKEKAPAIIFIDELDAIGTKRFDSELSGDREVQRTMLELLNQLDGFSSDDRIKVIAATNRPDVLDPALLRSGRLDRKIELPHPNEDARERILQIHARKMTVNKADVNFRELARSTDDFNGAQLKAVCVEAGMIALRRNASELQHEDFVQGIAAVQAKKKSSLNYFT</sequence>
<gene>
    <name evidence="12" type="ORF">EBH_0014060</name>
</gene>
<dbReference type="SMART" id="SM00382">
    <property type="entry name" value="AAA"/>
    <property type="match status" value="1"/>
</dbReference>
<comment type="subcellular location">
    <subcellularLocation>
        <location evidence="2">Cytoplasm</location>
    </subcellularLocation>
    <subcellularLocation>
        <location evidence="1">Nucleus</location>
    </subcellularLocation>
</comment>
<keyword evidence="7" id="KW-0647">Proteasome</keyword>
<feature type="domain" description="AAA+ ATPase" evidence="11">
    <location>
        <begin position="202"/>
        <end position="357"/>
    </location>
</feature>
<dbReference type="InterPro" id="IPR003593">
    <property type="entry name" value="AAA+_ATPase"/>
</dbReference>
<dbReference type="GO" id="GO:0005634">
    <property type="term" value="C:nucleus"/>
    <property type="evidence" value="ECO:0007669"/>
    <property type="project" value="UniProtKB-SubCell"/>
</dbReference>
<dbReference type="GO" id="GO:0016887">
    <property type="term" value="F:ATP hydrolysis activity"/>
    <property type="evidence" value="ECO:0007669"/>
    <property type="project" value="InterPro"/>
</dbReference>
<dbReference type="FunFam" id="3.40.50.300:FF:000037">
    <property type="entry name" value="26S protease regulatory subunit 6A"/>
    <property type="match status" value="1"/>
</dbReference>
<dbReference type="InterPro" id="IPR012340">
    <property type="entry name" value="NA-bd_OB-fold"/>
</dbReference>
<reference evidence="12" key="2">
    <citation type="submission" date="2013-10" db="EMBL/GenBank/DDBJ databases">
        <authorList>
            <person name="Aslett M."/>
        </authorList>
    </citation>
    <scope>NUCLEOTIDE SEQUENCE [LARGE SCALE GENOMIC DNA]</scope>
    <source>
        <strain evidence="12">Houghton</strain>
    </source>
</reference>
<evidence type="ECO:0000256" key="8">
    <source>
        <dbReference type="ARBA" id="ARBA00023242"/>
    </source>
</evidence>
<dbReference type="InterPro" id="IPR003960">
    <property type="entry name" value="ATPase_AAA_CS"/>
</dbReference>
<dbReference type="FunFam" id="2.40.50.140:FF:000076">
    <property type="entry name" value="26S protease regulatory subunit 6A"/>
    <property type="match status" value="1"/>
</dbReference>
<dbReference type="GO" id="GO:0006508">
    <property type="term" value="P:proteolysis"/>
    <property type="evidence" value="ECO:0007669"/>
    <property type="project" value="UniProtKB-KW"/>
</dbReference>
<evidence type="ECO:0000256" key="5">
    <source>
        <dbReference type="ARBA" id="ARBA00022741"/>
    </source>
</evidence>
<evidence type="ECO:0000313" key="13">
    <source>
        <dbReference type="Proteomes" id="UP000030750"/>
    </source>
</evidence>
<dbReference type="VEuPathDB" id="ToxoDB:EBH_0014060"/>
<dbReference type="Gene3D" id="3.40.50.300">
    <property type="entry name" value="P-loop containing nucleotide triphosphate hydrolases"/>
    <property type="match status" value="1"/>
</dbReference>
<keyword evidence="5 9" id="KW-0547">Nucleotide-binding</keyword>
<dbReference type="PROSITE" id="PS00674">
    <property type="entry name" value="AAA"/>
    <property type="match status" value="1"/>
</dbReference>
<keyword evidence="4" id="KW-0963">Cytoplasm</keyword>
<dbReference type="Pfam" id="PF16450">
    <property type="entry name" value="Prot_ATP_ID_OB_C"/>
    <property type="match status" value="1"/>
</dbReference>
<dbReference type="InterPro" id="IPR032501">
    <property type="entry name" value="Prot_ATP_ID_OB_2nd"/>
</dbReference>
<evidence type="ECO:0000256" key="3">
    <source>
        <dbReference type="ARBA" id="ARBA00006914"/>
    </source>
</evidence>
<proteinExistence type="inferred from homology"/>
<evidence type="ECO:0000259" key="11">
    <source>
        <dbReference type="SMART" id="SM00382"/>
    </source>
</evidence>
<accession>U6LEH5</accession>
<evidence type="ECO:0000256" key="10">
    <source>
        <dbReference type="SAM" id="Coils"/>
    </source>
</evidence>
<evidence type="ECO:0000256" key="1">
    <source>
        <dbReference type="ARBA" id="ARBA00004123"/>
    </source>
</evidence>
<dbReference type="PANTHER" id="PTHR23073">
    <property type="entry name" value="26S PROTEASOME REGULATORY SUBUNIT"/>
    <property type="match status" value="1"/>
</dbReference>
<evidence type="ECO:0000256" key="4">
    <source>
        <dbReference type="ARBA" id="ARBA00022490"/>
    </source>
</evidence>
<evidence type="ECO:0000313" key="12">
    <source>
        <dbReference type="EMBL" id="CDJ46929.1"/>
    </source>
</evidence>
<dbReference type="InterPro" id="IPR027417">
    <property type="entry name" value="P-loop_NTPase"/>
</dbReference>
<dbReference type="InterPro" id="IPR003959">
    <property type="entry name" value="ATPase_AAA_core"/>
</dbReference>
<dbReference type="FunFam" id="1.10.8.60:FF:000009">
    <property type="entry name" value="26S protease regulatory subunit 6A"/>
    <property type="match status" value="1"/>
</dbReference>
<keyword evidence="8" id="KW-0539">Nucleus</keyword>
<dbReference type="Pfam" id="PF00004">
    <property type="entry name" value="AAA"/>
    <property type="match status" value="1"/>
</dbReference>
<dbReference type="Proteomes" id="UP000030750">
    <property type="component" value="Unassembled WGS sequence"/>
</dbReference>
<dbReference type="InterPro" id="IPR041569">
    <property type="entry name" value="AAA_lid_3"/>
</dbReference>
<dbReference type="GO" id="GO:0008233">
    <property type="term" value="F:peptidase activity"/>
    <property type="evidence" value="ECO:0007669"/>
    <property type="project" value="UniProtKB-KW"/>
</dbReference>
<dbReference type="InterPro" id="IPR050221">
    <property type="entry name" value="26S_Proteasome_ATPase"/>
</dbReference>
<name>U6LEH5_9EIME</name>
<keyword evidence="12" id="KW-0645">Protease</keyword>
<dbReference type="GO" id="GO:0005737">
    <property type="term" value="C:cytoplasm"/>
    <property type="evidence" value="ECO:0007669"/>
    <property type="project" value="UniProtKB-SubCell"/>
</dbReference>
<reference evidence="12" key="1">
    <citation type="submission" date="2013-10" db="EMBL/GenBank/DDBJ databases">
        <title>Genomic analysis of the causative agents of coccidiosis in chickens.</title>
        <authorList>
            <person name="Reid A.J."/>
            <person name="Blake D."/>
            <person name="Billington K."/>
            <person name="Browne H."/>
            <person name="Dunn M."/>
            <person name="Hung S."/>
            <person name="Kawahara F."/>
            <person name="Miranda-Saavedra D."/>
            <person name="Mourier T."/>
            <person name="Nagra H."/>
            <person name="Otto T.D."/>
            <person name="Rawlings N."/>
            <person name="Sanchez A."/>
            <person name="Sanders M."/>
            <person name="Subramaniam C."/>
            <person name="Tay Y."/>
            <person name="Dear P."/>
            <person name="Doerig C."/>
            <person name="Gruber A."/>
            <person name="Parkinson J."/>
            <person name="Shirley M."/>
            <person name="Wan K.L."/>
            <person name="Berriman M."/>
            <person name="Tomley F."/>
            <person name="Pain A."/>
        </authorList>
    </citation>
    <scope>NUCLEOTIDE SEQUENCE [LARGE SCALE GENOMIC DNA]</scope>
    <source>
        <strain evidence="12">Houghton</strain>
    </source>
</reference>
<dbReference type="AlphaFoldDB" id="U6LEH5"/>
<dbReference type="GO" id="GO:0000502">
    <property type="term" value="C:proteasome complex"/>
    <property type="evidence" value="ECO:0007669"/>
    <property type="project" value="UniProtKB-KW"/>
</dbReference>